<evidence type="ECO:0000313" key="3">
    <source>
        <dbReference type="Proteomes" id="UP000717364"/>
    </source>
</evidence>
<dbReference type="SMART" id="SM00028">
    <property type="entry name" value="TPR"/>
    <property type="match status" value="6"/>
</dbReference>
<accession>A0A947DFS3</accession>
<feature type="domain" description="CHAT" evidence="1">
    <location>
        <begin position="729"/>
        <end position="1003"/>
    </location>
</feature>
<dbReference type="AlphaFoldDB" id="A0A947DFS3"/>
<dbReference type="RefSeq" id="WP_215609009.1">
    <property type="nucleotide sequence ID" value="NZ_JADOES010000018.1"/>
</dbReference>
<protein>
    <submittedName>
        <fullName evidence="2">CHAT domain-containing protein</fullName>
    </submittedName>
</protein>
<dbReference type="Pfam" id="PF13424">
    <property type="entry name" value="TPR_12"/>
    <property type="match status" value="2"/>
</dbReference>
<dbReference type="EMBL" id="JADOES010000018">
    <property type="protein sequence ID" value="MBT9315945.1"/>
    <property type="molecule type" value="Genomic_DNA"/>
</dbReference>
<dbReference type="InterPro" id="IPR011990">
    <property type="entry name" value="TPR-like_helical_dom_sf"/>
</dbReference>
<dbReference type="InterPro" id="IPR024983">
    <property type="entry name" value="CHAT_dom"/>
</dbReference>
<organism evidence="2 3">
    <name type="scientific">Leptothoe spongobia TAU-MAC 1115</name>
    <dbReference type="NCBI Taxonomy" id="1967444"/>
    <lineage>
        <taxon>Bacteria</taxon>
        <taxon>Bacillati</taxon>
        <taxon>Cyanobacteriota</taxon>
        <taxon>Cyanophyceae</taxon>
        <taxon>Nodosilineales</taxon>
        <taxon>Cymatolegaceae</taxon>
        <taxon>Leptothoe</taxon>
        <taxon>Leptothoe spongobia</taxon>
    </lineage>
</organism>
<name>A0A947DFS3_9CYAN</name>
<evidence type="ECO:0000313" key="2">
    <source>
        <dbReference type="EMBL" id="MBT9315945.1"/>
    </source>
</evidence>
<reference evidence="2" key="2">
    <citation type="journal article" date="2021" name="Mar. Drugs">
        <title>Genome Reduction and Secondary Metabolism of the Marine Sponge-Associated Cyanobacterium Leptothoe.</title>
        <authorList>
            <person name="Konstantinou D."/>
            <person name="Popin R.V."/>
            <person name="Fewer D.P."/>
            <person name="Sivonen K."/>
            <person name="Gkelis S."/>
        </authorList>
    </citation>
    <scope>NUCLEOTIDE SEQUENCE</scope>
    <source>
        <strain evidence="2">TAU-MAC 1115</strain>
    </source>
</reference>
<sequence>MVPLSFRPLKRLFLAPWQHRWRRLFLGFMTALLCAVFLPVGLVRAGFRELEEPLWVNVNLQQSRALFEAGAYSEAIAQLQQVIELYQSNGDNLNQALALRNLAFVYQQLGRWSEARQTIAKGLEVVDQLPIAERSSILARMLDIQGHLYLNQGKALDALQVWQSATEIYDQLGDENRRLRSILTQAQALQAMGHYRRAIVILSDLTDALADQPDSEIKATGLQMLGEALRVAGDLERAETALQTSLKMAQRLGLSQLTVTIQLSLGNTVEALGQLETAQQYYQQVVSQSAKPITTIQAQLSELAVLINTQQWQRAEALARQIQPSLEQLPPNQAVVYAKINLAESRLKISQRNARLEKAPRYSGATNPTTLPSTYTRDSLDLVGLFIDRSIGSITETTAGSGNMIESRTISDASTYSRNNLNLVEQFLGGRSSVTTVRGPAMAIDADTYTRNNLNLVEQFLGGNGSIPQTAPALEVPKRTPSVNAQADIIQLLQLAQEDAKVLGDLRSESYVLGSLGYLHEQAQQWQEAEVFTQKALLISQSLDAPEISYRWQWQLGRIFKANISQSSSKNDQNPNYTKAIKAYSESVKTLQLLRSDLASINPEVQAAFQAGVEPIHRELVSLLLVDTTVPPENLEKARTVIESLQLAELDNFFREACLSANPVLIDQIDRQAAVVYPIILPDRLDIIVRLPGQPLRHYSSAVSKPQLEATVLDLRTALVQRTSQRYLELSQQVYDWLVQPLITDLENSDVNTLVFVSDGVLRNVPMAALYDGQRYLMERYAIALTPGLQLLEPTSVEPQNLGVLAAGLTEARQGFPSLPNVAPEIAEVEAKLSAQRTLLNQDFTRETFAQAIRTANAPVVHLATHGQFSSSFDETFILTWNDRLSVHQLRDLLLTTGLDQTTSDDVVELLVLSACETAIGDQQAALGLAGTAVRSGARSTLGSLWQVSDEATALLISRFYDELTSGDVTKAEALRRAQLSILEIPRFRQHPFFWAPYVLVGNWL</sequence>
<dbReference type="PANTHER" id="PTHR10098">
    <property type="entry name" value="RAPSYN-RELATED"/>
    <property type="match status" value="1"/>
</dbReference>
<dbReference type="Proteomes" id="UP000717364">
    <property type="component" value="Unassembled WGS sequence"/>
</dbReference>
<comment type="caution">
    <text evidence="2">The sequence shown here is derived from an EMBL/GenBank/DDBJ whole genome shotgun (WGS) entry which is preliminary data.</text>
</comment>
<proteinExistence type="predicted"/>
<gene>
    <name evidence="2" type="ORF">IXB50_10980</name>
</gene>
<reference evidence="2" key="1">
    <citation type="submission" date="2020-11" db="EMBL/GenBank/DDBJ databases">
        <authorList>
            <person name="Konstantinou D."/>
            <person name="Gkelis S."/>
            <person name="Popin R."/>
            <person name="Fewer D."/>
            <person name="Sivonen K."/>
        </authorList>
    </citation>
    <scope>NUCLEOTIDE SEQUENCE</scope>
    <source>
        <strain evidence="2">TAU-MAC 1115</strain>
    </source>
</reference>
<dbReference type="Gene3D" id="1.25.40.10">
    <property type="entry name" value="Tetratricopeptide repeat domain"/>
    <property type="match status" value="2"/>
</dbReference>
<dbReference type="PANTHER" id="PTHR10098:SF112">
    <property type="entry name" value="SLR0380 PROTEIN"/>
    <property type="match status" value="1"/>
</dbReference>
<dbReference type="InterPro" id="IPR019734">
    <property type="entry name" value="TPR_rpt"/>
</dbReference>
<evidence type="ECO:0000259" key="1">
    <source>
        <dbReference type="Pfam" id="PF12770"/>
    </source>
</evidence>
<dbReference type="Pfam" id="PF12770">
    <property type="entry name" value="CHAT"/>
    <property type="match status" value="1"/>
</dbReference>
<keyword evidence="3" id="KW-1185">Reference proteome</keyword>
<dbReference type="SUPFAM" id="SSF48452">
    <property type="entry name" value="TPR-like"/>
    <property type="match status" value="2"/>
</dbReference>